<keyword evidence="8" id="KW-0406">Ion transport</keyword>
<name>A0A8S3RPL8_MYTED</name>
<comment type="subcellular location">
    <subcellularLocation>
        <location evidence="2">Cell membrane</location>
    </subcellularLocation>
    <subcellularLocation>
        <location evidence="1">Membrane</location>
        <topology evidence="1">Multi-pass membrane protein</topology>
    </subcellularLocation>
</comment>
<feature type="transmembrane region" description="Helical" evidence="11">
    <location>
        <begin position="89"/>
        <end position="113"/>
    </location>
</feature>
<evidence type="ECO:0000256" key="3">
    <source>
        <dbReference type="ARBA" id="ARBA00022448"/>
    </source>
</evidence>
<dbReference type="PRINTS" id="PR00253">
    <property type="entry name" value="GABAARECEPTR"/>
</dbReference>
<dbReference type="SUPFAM" id="SSF90112">
    <property type="entry name" value="Neurotransmitter-gated ion-channel transmembrane pore"/>
    <property type="match status" value="1"/>
</dbReference>
<dbReference type="GO" id="GO:0004888">
    <property type="term" value="F:transmembrane signaling receptor activity"/>
    <property type="evidence" value="ECO:0007669"/>
    <property type="project" value="InterPro"/>
</dbReference>
<dbReference type="Gene3D" id="2.70.170.10">
    <property type="entry name" value="Neurotransmitter-gated ion-channel ligand-binding domain"/>
    <property type="match status" value="1"/>
</dbReference>
<evidence type="ECO:0000256" key="10">
    <source>
        <dbReference type="ARBA" id="ARBA00023303"/>
    </source>
</evidence>
<evidence type="ECO:0000259" key="12">
    <source>
        <dbReference type="Pfam" id="PF02931"/>
    </source>
</evidence>
<dbReference type="Proteomes" id="UP000683360">
    <property type="component" value="Unassembled WGS sequence"/>
</dbReference>
<feature type="domain" description="Neurotransmitter-gated ion-channel transmembrane" evidence="13">
    <location>
        <begin position="97"/>
        <end position="219"/>
    </location>
</feature>
<dbReference type="InterPro" id="IPR036719">
    <property type="entry name" value="Neuro-gated_channel_TM_sf"/>
</dbReference>
<accession>A0A8S3RPL8</accession>
<evidence type="ECO:0000259" key="13">
    <source>
        <dbReference type="Pfam" id="PF02932"/>
    </source>
</evidence>
<keyword evidence="4" id="KW-1003">Cell membrane</keyword>
<evidence type="ECO:0000256" key="1">
    <source>
        <dbReference type="ARBA" id="ARBA00004141"/>
    </source>
</evidence>
<evidence type="ECO:0000256" key="5">
    <source>
        <dbReference type="ARBA" id="ARBA00022692"/>
    </source>
</evidence>
<dbReference type="InterPro" id="IPR006201">
    <property type="entry name" value="Neur_channel"/>
</dbReference>
<dbReference type="OrthoDB" id="407674at2759"/>
<keyword evidence="9 11" id="KW-0472">Membrane</keyword>
<dbReference type="PROSITE" id="PS00236">
    <property type="entry name" value="NEUROTR_ION_CHANNEL"/>
    <property type="match status" value="1"/>
</dbReference>
<reference evidence="14" key="1">
    <citation type="submission" date="2021-03" db="EMBL/GenBank/DDBJ databases">
        <authorList>
            <person name="Bekaert M."/>
        </authorList>
    </citation>
    <scope>NUCLEOTIDE SEQUENCE</scope>
</reference>
<comment type="caution">
    <text evidence="14">The sequence shown here is derived from an EMBL/GenBank/DDBJ whole genome shotgun (WGS) entry which is preliminary data.</text>
</comment>
<keyword evidence="5 11" id="KW-0812">Transmembrane</keyword>
<dbReference type="GO" id="GO:0005886">
    <property type="term" value="C:plasma membrane"/>
    <property type="evidence" value="ECO:0007669"/>
    <property type="project" value="UniProtKB-SubCell"/>
</dbReference>
<dbReference type="InterPro" id="IPR006202">
    <property type="entry name" value="Neur_chan_lig-bd"/>
</dbReference>
<dbReference type="Pfam" id="PF02932">
    <property type="entry name" value="Neur_chan_memb"/>
    <property type="match status" value="1"/>
</dbReference>
<evidence type="ECO:0000256" key="7">
    <source>
        <dbReference type="ARBA" id="ARBA00022989"/>
    </source>
</evidence>
<evidence type="ECO:0000313" key="14">
    <source>
        <dbReference type="EMBL" id="CAG2206981.1"/>
    </source>
</evidence>
<dbReference type="CDD" id="cd19049">
    <property type="entry name" value="LGIC_TM_anion"/>
    <property type="match status" value="1"/>
</dbReference>
<dbReference type="PANTHER" id="PTHR18945">
    <property type="entry name" value="NEUROTRANSMITTER GATED ION CHANNEL"/>
    <property type="match status" value="1"/>
</dbReference>
<dbReference type="GO" id="GO:0005230">
    <property type="term" value="F:extracellular ligand-gated monoatomic ion channel activity"/>
    <property type="evidence" value="ECO:0007669"/>
    <property type="project" value="InterPro"/>
</dbReference>
<dbReference type="EMBL" id="CAJPWZ010001066">
    <property type="protein sequence ID" value="CAG2206981.1"/>
    <property type="molecule type" value="Genomic_DNA"/>
</dbReference>
<keyword evidence="10" id="KW-0407">Ion channel</keyword>
<dbReference type="InterPro" id="IPR036734">
    <property type="entry name" value="Neur_chan_lig-bd_sf"/>
</dbReference>
<evidence type="ECO:0000256" key="2">
    <source>
        <dbReference type="ARBA" id="ARBA00004236"/>
    </source>
</evidence>
<evidence type="ECO:0000313" key="15">
    <source>
        <dbReference type="Proteomes" id="UP000683360"/>
    </source>
</evidence>
<proteinExistence type="predicted"/>
<organism evidence="14 15">
    <name type="scientific">Mytilus edulis</name>
    <name type="common">Blue mussel</name>
    <dbReference type="NCBI Taxonomy" id="6550"/>
    <lineage>
        <taxon>Eukaryota</taxon>
        <taxon>Metazoa</taxon>
        <taxon>Spiralia</taxon>
        <taxon>Lophotrochozoa</taxon>
        <taxon>Mollusca</taxon>
        <taxon>Bivalvia</taxon>
        <taxon>Autobranchia</taxon>
        <taxon>Pteriomorphia</taxon>
        <taxon>Mytilida</taxon>
        <taxon>Mytiloidea</taxon>
        <taxon>Mytilidae</taxon>
        <taxon>Mytilinae</taxon>
        <taxon>Mytilus</taxon>
    </lineage>
</organism>
<keyword evidence="7 11" id="KW-1133">Transmembrane helix</keyword>
<evidence type="ECO:0000256" key="6">
    <source>
        <dbReference type="ARBA" id="ARBA00022729"/>
    </source>
</evidence>
<feature type="transmembrane region" description="Helical" evidence="11">
    <location>
        <begin position="154"/>
        <end position="177"/>
    </location>
</feature>
<dbReference type="InterPro" id="IPR006028">
    <property type="entry name" value="GABAA/Glycine_rcpt"/>
</dbReference>
<evidence type="ECO:0000256" key="9">
    <source>
        <dbReference type="ARBA" id="ARBA00023136"/>
    </source>
</evidence>
<dbReference type="Pfam" id="PF02931">
    <property type="entry name" value="Neur_chan_LBD"/>
    <property type="match status" value="1"/>
</dbReference>
<dbReference type="SUPFAM" id="SSF63712">
    <property type="entry name" value="Nicotinic receptor ligand binding domain-like"/>
    <property type="match status" value="1"/>
</dbReference>
<keyword evidence="3" id="KW-0813">Transport</keyword>
<gene>
    <name evidence="14" type="ORF">MEDL_21276</name>
</gene>
<keyword evidence="15" id="KW-1185">Reference proteome</keyword>
<protein>
    <submittedName>
        <fullName evidence="14">GRGLCN</fullName>
    </submittedName>
</protein>
<dbReference type="Gene3D" id="1.20.58.390">
    <property type="entry name" value="Neurotransmitter-gated ion-channel transmembrane domain"/>
    <property type="match status" value="1"/>
</dbReference>
<keyword evidence="6" id="KW-0732">Signal</keyword>
<dbReference type="InterPro" id="IPR038050">
    <property type="entry name" value="Neuro_actylchol_rec"/>
</dbReference>
<evidence type="ECO:0000256" key="4">
    <source>
        <dbReference type="ARBA" id="ARBA00022475"/>
    </source>
</evidence>
<feature type="domain" description="Neurotransmitter-gated ion-channel ligand-binding" evidence="12">
    <location>
        <begin position="3"/>
        <end position="87"/>
    </location>
</feature>
<dbReference type="AlphaFoldDB" id="A0A8S3RPL8"/>
<feature type="transmembrane region" description="Helical" evidence="11">
    <location>
        <begin position="254"/>
        <end position="270"/>
    </location>
</feature>
<evidence type="ECO:0000256" key="11">
    <source>
        <dbReference type="SAM" id="Phobius"/>
    </source>
</evidence>
<sequence length="273" mass="31081">MFACSMDFHLYPLDVQSCVIHLESYGFTSDVVVYLWVKDKPVTIQNAILPLYNIENTPTTSVELCDVNSFPGENEFSCLQLTIIFQRAIGYYMLEIFVPDMLIVIMSWVSFWLHPLAVPGRISLGAITVLTMSSQGSTARLNAPQVSYPKAIDVWTLFQAMFVFAALIEFSIVNVLARRKVSEETAAEMAAKRKEIHVYDNVLASKQMSEEEADKIAKKKYRESQGNDMDPNFDDNRRPYLPLAKKIDIISRRAFPAIYACYIFLFWVIVGNV</sequence>
<dbReference type="InterPro" id="IPR006029">
    <property type="entry name" value="Neurotrans-gated_channel_TM"/>
</dbReference>
<dbReference type="InterPro" id="IPR018000">
    <property type="entry name" value="Neurotransmitter_ion_chnl_CS"/>
</dbReference>
<evidence type="ECO:0000256" key="8">
    <source>
        <dbReference type="ARBA" id="ARBA00023065"/>
    </source>
</evidence>